<dbReference type="SUPFAM" id="SSF53271">
    <property type="entry name" value="PRTase-like"/>
    <property type="match status" value="2"/>
</dbReference>
<evidence type="ECO:0000256" key="10">
    <source>
        <dbReference type="RuleBase" id="RU004324"/>
    </source>
</evidence>
<evidence type="ECO:0000259" key="11">
    <source>
        <dbReference type="Pfam" id="PF00156"/>
    </source>
</evidence>
<dbReference type="NCBIfam" id="TIGR01251">
    <property type="entry name" value="ribP_PPkin"/>
    <property type="match status" value="1"/>
</dbReference>
<dbReference type="GO" id="GO:0006015">
    <property type="term" value="P:5-phosphoribose 1-diphosphate biosynthetic process"/>
    <property type="evidence" value="ECO:0007669"/>
    <property type="project" value="TreeGrafter"/>
</dbReference>
<protein>
    <recommendedName>
        <fullName evidence="1">ribose-phosphate diphosphokinase</fullName>
        <ecNumber evidence="1">2.7.6.1</ecNumber>
    </recommendedName>
</protein>
<evidence type="ECO:0000259" key="12">
    <source>
        <dbReference type="Pfam" id="PF13793"/>
    </source>
</evidence>
<evidence type="ECO:0000313" key="14">
    <source>
        <dbReference type="Proteomes" id="UP000646946"/>
    </source>
</evidence>
<name>A0A832V0V0_9ARCH</name>
<gene>
    <name evidence="13" type="ORF">H1016_00695</name>
</gene>
<keyword evidence="7" id="KW-0067">ATP-binding</keyword>
<reference evidence="13 14" key="1">
    <citation type="journal article" name="Nat. Commun.">
        <title>Undinarchaeota illuminate DPANN phylogeny and the impact of gene transfer on archaeal evolution.</title>
        <authorList>
            <person name="Dombrowski N."/>
            <person name="Williams T.A."/>
            <person name="Sun J."/>
            <person name="Woodcroft B.J."/>
            <person name="Lee J.H."/>
            <person name="Minh B.Q."/>
            <person name="Rinke C."/>
            <person name="Spang A."/>
        </authorList>
    </citation>
    <scope>NUCLEOTIDE SEQUENCE [LARGE SCALE GENOMIC DNA]</scope>
    <source>
        <strain evidence="13">MAG_bin1129</strain>
    </source>
</reference>
<dbReference type="GO" id="GO:0005524">
    <property type="term" value="F:ATP binding"/>
    <property type="evidence" value="ECO:0007669"/>
    <property type="project" value="UniProtKB-KW"/>
</dbReference>
<comment type="similarity">
    <text evidence="10">Belongs to the ribose-phosphate pyrophosphokinase family.</text>
</comment>
<dbReference type="PANTHER" id="PTHR10210">
    <property type="entry name" value="RIBOSE-PHOSPHATE DIPHOSPHOKINASE FAMILY MEMBER"/>
    <property type="match status" value="1"/>
</dbReference>
<keyword evidence="14" id="KW-1185">Reference proteome</keyword>
<dbReference type="SMART" id="SM01400">
    <property type="entry name" value="Pribosyltran_N"/>
    <property type="match status" value="1"/>
</dbReference>
<evidence type="ECO:0000256" key="5">
    <source>
        <dbReference type="ARBA" id="ARBA00022741"/>
    </source>
</evidence>
<dbReference type="Pfam" id="PF13793">
    <property type="entry name" value="Pribosyltran_N"/>
    <property type="match status" value="1"/>
</dbReference>
<evidence type="ECO:0000256" key="1">
    <source>
        <dbReference type="ARBA" id="ARBA00013247"/>
    </source>
</evidence>
<dbReference type="GO" id="GO:0002189">
    <property type="term" value="C:ribose phosphate diphosphokinase complex"/>
    <property type="evidence" value="ECO:0007669"/>
    <property type="project" value="TreeGrafter"/>
</dbReference>
<dbReference type="EMBL" id="DVAB01000007">
    <property type="protein sequence ID" value="HIK00041.1"/>
    <property type="molecule type" value="Genomic_DNA"/>
</dbReference>
<evidence type="ECO:0000256" key="4">
    <source>
        <dbReference type="ARBA" id="ARBA00022727"/>
    </source>
</evidence>
<keyword evidence="5" id="KW-0547">Nucleotide-binding</keyword>
<evidence type="ECO:0000256" key="8">
    <source>
        <dbReference type="ARBA" id="ARBA00022842"/>
    </source>
</evidence>
<evidence type="ECO:0000256" key="3">
    <source>
        <dbReference type="ARBA" id="ARBA00022723"/>
    </source>
</evidence>
<evidence type="ECO:0000256" key="2">
    <source>
        <dbReference type="ARBA" id="ARBA00022679"/>
    </source>
</evidence>
<dbReference type="CDD" id="cd06223">
    <property type="entry name" value="PRTases_typeI"/>
    <property type="match status" value="1"/>
</dbReference>
<dbReference type="Gene3D" id="3.40.50.2020">
    <property type="match status" value="2"/>
</dbReference>
<sequence length="291" mass="31943">MKQLIVPCSNAVDLATKLATELKTGVVQYESRKFPDGENYFRIDTDLSGSEAVIVQSGYPNPNDSVIELLLAADACKEQKARKVTAVVPYFPYARQDKRFKLGEAFSLEIIAKFLKNSGIKRIITADAHFRDDYVGYNLFSLRGTNISGGSLLAHYIKAKFSLNKLHIISPDFGASELVKQAAENTDSTHSALKKKRTSDYQVEMTGTLNVQGKNVLVLDDMISTGNTMIKAVELCKQNGAARVFAAASHGLFVSDALWRLRSAAEYVVTTDSVKNETAEVSLAHEIVNVL</sequence>
<proteinExistence type="inferred from homology"/>
<dbReference type="Proteomes" id="UP000646946">
    <property type="component" value="Unassembled WGS sequence"/>
</dbReference>
<dbReference type="InterPro" id="IPR029099">
    <property type="entry name" value="Pribosyltran_N"/>
</dbReference>
<keyword evidence="2" id="KW-0808">Transferase</keyword>
<dbReference type="GO" id="GO:0004749">
    <property type="term" value="F:ribose phosphate diphosphokinase activity"/>
    <property type="evidence" value="ECO:0007669"/>
    <property type="project" value="UniProtKB-EC"/>
</dbReference>
<evidence type="ECO:0000256" key="7">
    <source>
        <dbReference type="ARBA" id="ARBA00022840"/>
    </source>
</evidence>
<evidence type="ECO:0000313" key="13">
    <source>
        <dbReference type="EMBL" id="HIK00041.1"/>
    </source>
</evidence>
<comment type="caution">
    <text evidence="13">The sequence shown here is derived from an EMBL/GenBank/DDBJ whole genome shotgun (WGS) entry which is preliminary data.</text>
</comment>
<dbReference type="Pfam" id="PF00156">
    <property type="entry name" value="Pribosyltran"/>
    <property type="match status" value="1"/>
</dbReference>
<dbReference type="InterPro" id="IPR000836">
    <property type="entry name" value="PRTase_dom"/>
</dbReference>
<feature type="domain" description="Phosphoribosyltransferase" evidence="11">
    <location>
        <begin position="153"/>
        <end position="250"/>
    </location>
</feature>
<organism evidence="13 14">
    <name type="scientific">Candidatus Naiadarchaeum limnaeum</name>
    <dbReference type="NCBI Taxonomy" id="2756139"/>
    <lineage>
        <taxon>Archaea</taxon>
        <taxon>Candidatus Undinarchaeota</taxon>
        <taxon>Candidatus Undinarchaeia</taxon>
        <taxon>Candidatus Naiadarchaeales</taxon>
        <taxon>Candidatus Naiadarchaeaceae</taxon>
        <taxon>Candidatus Naiadarchaeum</taxon>
    </lineage>
</organism>
<dbReference type="GO" id="GO:0006164">
    <property type="term" value="P:purine nucleotide biosynthetic process"/>
    <property type="evidence" value="ECO:0007669"/>
    <property type="project" value="TreeGrafter"/>
</dbReference>
<keyword evidence="4 10" id="KW-0545">Nucleotide biosynthesis</keyword>
<accession>A0A832V0V0</accession>
<evidence type="ECO:0000256" key="9">
    <source>
        <dbReference type="ARBA" id="ARBA00049535"/>
    </source>
</evidence>
<dbReference type="InterPro" id="IPR005946">
    <property type="entry name" value="Rib-P_diPkinase"/>
</dbReference>
<feature type="domain" description="Ribose-phosphate pyrophosphokinase N-terminal" evidence="12">
    <location>
        <begin position="5"/>
        <end position="119"/>
    </location>
</feature>
<dbReference type="AlphaFoldDB" id="A0A832V0V0"/>
<dbReference type="GO" id="GO:0005737">
    <property type="term" value="C:cytoplasm"/>
    <property type="evidence" value="ECO:0007669"/>
    <property type="project" value="TreeGrafter"/>
</dbReference>
<evidence type="ECO:0000256" key="6">
    <source>
        <dbReference type="ARBA" id="ARBA00022777"/>
    </source>
</evidence>
<dbReference type="EC" id="2.7.6.1" evidence="1"/>
<keyword evidence="6" id="KW-0418">Kinase</keyword>
<dbReference type="FunFam" id="3.40.50.2020:FF:000007">
    <property type="entry name" value="Ribose-phosphate pyrophosphokinase"/>
    <property type="match status" value="1"/>
</dbReference>
<dbReference type="PANTHER" id="PTHR10210:SF32">
    <property type="entry name" value="RIBOSE-PHOSPHATE PYROPHOSPHOKINASE 2"/>
    <property type="match status" value="1"/>
</dbReference>
<dbReference type="GO" id="GO:0000287">
    <property type="term" value="F:magnesium ion binding"/>
    <property type="evidence" value="ECO:0007669"/>
    <property type="project" value="InterPro"/>
</dbReference>
<keyword evidence="8" id="KW-0460">Magnesium</keyword>
<dbReference type="GO" id="GO:0016301">
    <property type="term" value="F:kinase activity"/>
    <property type="evidence" value="ECO:0007669"/>
    <property type="project" value="UniProtKB-KW"/>
</dbReference>
<comment type="catalytic activity">
    <reaction evidence="9">
        <text>D-ribose 5-phosphate + ATP = 5-phospho-alpha-D-ribose 1-diphosphate + AMP + H(+)</text>
        <dbReference type="Rhea" id="RHEA:15609"/>
        <dbReference type="ChEBI" id="CHEBI:15378"/>
        <dbReference type="ChEBI" id="CHEBI:30616"/>
        <dbReference type="ChEBI" id="CHEBI:58017"/>
        <dbReference type="ChEBI" id="CHEBI:78346"/>
        <dbReference type="ChEBI" id="CHEBI:456215"/>
        <dbReference type="EC" id="2.7.6.1"/>
    </reaction>
</comment>
<dbReference type="InterPro" id="IPR029057">
    <property type="entry name" value="PRTase-like"/>
</dbReference>
<keyword evidence="3" id="KW-0479">Metal-binding</keyword>